<dbReference type="EMBL" id="SZYD01000017">
    <property type="protein sequence ID" value="KAD3066541.1"/>
    <property type="molecule type" value="Genomic_DNA"/>
</dbReference>
<evidence type="ECO:0000313" key="1">
    <source>
        <dbReference type="EMBL" id="KAD3066541.1"/>
    </source>
</evidence>
<dbReference type="Proteomes" id="UP000326396">
    <property type="component" value="Linkage Group LG7"/>
</dbReference>
<reference evidence="1 2" key="1">
    <citation type="submission" date="2019-05" db="EMBL/GenBank/DDBJ databases">
        <title>Mikania micrantha, genome provides insights into the molecular mechanism of rapid growth.</title>
        <authorList>
            <person name="Liu B."/>
        </authorList>
    </citation>
    <scope>NUCLEOTIDE SEQUENCE [LARGE SCALE GENOMIC DNA]</scope>
    <source>
        <strain evidence="1">NLD-2019</strain>
        <tissue evidence="1">Leaf</tissue>
    </source>
</reference>
<organism evidence="1 2">
    <name type="scientific">Mikania micrantha</name>
    <name type="common">bitter vine</name>
    <dbReference type="NCBI Taxonomy" id="192012"/>
    <lineage>
        <taxon>Eukaryota</taxon>
        <taxon>Viridiplantae</taxon>
        <taxon>Streptophyta</taxon>
        <taxon>Embryophyta</taxon>
        <taxon>Tracheophyta</taxon>
        <taxon>Spermatophyta</taxon>
        <taxon>Magnoliopsida</taxon>
        <taxon>eudicotyledons</taxon>
        <taxon>Gunneridae</taxon>
        <taxon>Pentapetalae</taxon>
        <taxon>asterids</taxon>
        <taxon>campanulids</taxon>
        <taxon>Asterales</taxon>
        <taxon>Asteraceae</taxon>
        <taxon>Asteroideae</taxon>
        <taxon>Heliantheae alliance</taxon>
        <taxon>Eupatorieae</taxon>
        <taxon>Mikania</taxon>
    </lineage>
</organism>
<keyword evidence="2" id="KW-1185">Reference proteome</keyword>
<protein>
    <submittedName>
        <fullName evidence="1">Uncharacterized protein</fullName>
    </submittedName>
</protein>
<sequence>MNTMRGVSHCKIDESERHKCETLVRYANTQTSLVVRLRNLSDDLVLDPLMIGFLSEDDEFWGKKGEVGLVQYA</sequence>
<gene>
    <name evidence="1" type="ORF">E3N88_34421</name>
</gene>
<dbReference type="AlphaFoldDB" id="A0A5N6LYC7"/>
<evidence type="ECO:0000313" key="2">
    <source>
        <dbReference type="Proteomes" id="UP000326396"/>
    </source>
</evidence>
<proteinExistence type="predicted"/>
<comment type="caution">
    <text evidence="1">The sequence shown here is derived from an EMBL/GenBank/DDBJ whole genome shotgun (WGS) entry which is preliminary data.</text>
</comment>
<accession>A0A5N6LYC7</accession>
<name>A0A5N6LYC7_9ASTR</name>